<proteinExistence type="predicted"/>
<reference evidence="1 2" key="1">
    <citation type="submission" date="2020-07" db="EMBL/GenBank/DDBJ databases">
        <title>Genomic Encyclopedia of Type Strains, Phase IV (KMG-IV): sequencing the most valuable type-strain genomes for metagenomic binning, comparative biology and taxonomic classification.</title>
        <authorList>
            <person name="Goeker M."/>
        </authorList>
    </citation>
    <scope>NUCLEOTIDE SEQUENCE [LARGE SCALE GENOMIC DNA]</scope>
    <source>
        <strain evidence="1 2">DSM 17721</strain>
    </source>
</reference>
<evidence type="ECO:0000313" key="2">
    <source>
        <dbReference type="Proteomes" id="UP000525298"/>
    </source>
</evidence>
<dbReference type="AlphaFoldDB" id="A0A7W0C798"/>
<dbReference type="EMBL" id="JACDUS010000002">
    <property type="protein sequence ID" value="MBA2880464.1"/>
    <property type="molecule type" value="Genomic_DNA"/>
</dbReference>
<accession>A0A7W0C798</accession>
<comment type="caution">
    <text evidence="1">The sequence shown here is derived from an EMBL/GenBank/DDBJ whole genome shotgun (WGS) entry which is preliminary data.</text>
</comment>
<dbReference type="Proteomes" id="UP000525298">
    <property type="component" value="Unassembled WGS sequence"/>
</dbReference>
<name>A0A7W0C798_9BACT</name>
<sequence>MDTAYSSFQARQNNIGRPARVRDLERAADQGLDVSCAADPQVIDSDFFHENQWKPAHILLCWFTGTVEGVPFGFRKCYSRSRLTGTCSQGINAVMSANRYLQADYRLLEKAGIAMSRTFFSIQEVLLRQRMEQDADCNPMTVNDVVQIAREGNEVIVEANLDAVLAIEHYTDVDTDKIYLMADLVVITLGSTTHCKRCLGSYAAENEDREKIPAVSVANHRLQDIYEQFREAGVGCNEGYFNPSSLFPDKSDPGRSPTRL</sequence>
<evidence type="ECO:0000313" key="1">
    <source>
        <dbReference type="EMBL" id="MBA2880464.1"/>
    </source>
</evidence>
<dbReference type="RefSeq" id="WP_181550145.1">
    <property type="nucleotide sequence ID" value="NZ_JACDUS010000002.1"/>
</dbReference>
<gene>
    <name evidence="1" type="ORF">HNR65_000782</name>
</gene>
<organism evidence="1 2">
    <name type="scientific">Desulfosalsimonas propionicica</name>
    <dbReference type="NCBI Taxonomy" id="332175"/>
    <lineage>
        <taxon>Bacteria</taxon>
        <taxon>Pseudomonadati</taxon>
        <taxon>Thermodesulfobacteriota</taxon>
        <taxon>Desulfobacteria</taxon>
        <taxon>Desulfobacterales</taxon>
        <taxon>Desulfosalsimonadaceae</taxon>
        <taxon>Desulfosalsimonas</taxon>
    </lineage>
</organism>
<keyword evidence="2" id="KW-1185">Reference proteome</keyword>
<protein>
    <submittedName>
        <fullName evidence="1">Uncharacterized protein</fullName>
    </submittedName>
</protein>